<evidence type="ECO:0000313" key="8">
    <source>
        <dbReference type="EMBL" id="PWI58269.1"/>
    </source>
</evidence>
<protein>
    <recommendedName>
        <fullName evidence="3 6">Flagellar basal body rod protein FlgB</fullName>
    </recommendedName>
</protein>
<keyword evidence="9" id="KW-1185">Reference proteome</keyword>
<evidence type="ECO:0000256" key="4">
    <source>
        <dbReference type="ARBA" id="ARBA00023143"/>
    </source>
</evidence>
<comment type="subunit">
    <text evidence="6">The basal body constitutes a major portion of the flagellar organelle and consists of a number of rings mounted on a central rod.</text>
</comment>
<keyword evidence="8" id="KW-0966">Cell projection</keyword>
<keyword evidence="8" id="KW-0969">Cilium</keyword>
<feature type="domain" description="Flagellar basal body rod protein N-terminal" evidence="7">
    <location>
        <begin position="1"/>
        <end position="31"/>
    </location>
</feature>
<dbReference type="InterPro" id="IPR006300">
    <property type="entry name" value="FlgB"/>
</dbReference>
<name>A0A2U3DAF4_SULT2</name>
<gene>
    <name evidence="8" type="ORF">BM613_04420</name>
</gene>
<evidence type="ECO:0000313" key="9">
    <source>
        <dbReference type="Proteomes" id="UP000245380"/>
    </source>
</evidence>
<dbReference type="PROSITE" id="PS00588">
    <property type="entry name" value="FLAGELLA_BB_ROD"/>
    <property type="match status" value="1"/>
</dbReference>
<dbReference type="NCBIfam" id="TIGR01396">
    <property type="entry name" value="FlgB"/>
    <property type="match status" value="1"/>
</dbReference>
<comment type="caution">
    <text evidence="8">The sequence shown here is derived from an EMBL/GenBank/DDBJ whole genome shotgun (WGS) entry which is preliminary data.</text>
</comment>
<dbReference type="PANTHER" id="PTHR30435">
    <property type="entry name" value="FLAGELLAR PROTEIN"/>
    <property type="match status" value="1"/>
</dbReference>
<evidence type="ECO:0000259" key="7">
    <source>
        <dbReference type="Pfam" id="PF00460"/>
    </source>
</evidence>
<dbReference type="InterPro" id="IPR001444">
    <property type="entry name" value="Flag_bb_rod_N"/>
</dbReference>
<dbReference type="EMBL" id="MPDK01000005">
    <property type="protein sequence ID" value="PWI58269.1"/>
    <property type="molecule type" value="Genomic_DNA"/>
</dbReference>
<dbReference type="Proteomes" id="UP000245380">
    <property type="component" value="Unassembled WGS sequence"/>
</dbReference>
<comment type="subcellular location">
    <subcellularLocation>
        <location evidence="1 6">Bacterial flagellum basal body</location>
    </subcellularLocation>
</comment>
<dbReference type="PIRSF" id="PIRSF002889">
    <property type="entry name" value="Rod_FlgB"/>
    <property type="match status" value="1"/>
</dbReference>
<comment type="similarity">
    <text evidence="2 6">Belongs to the flagella basal body rod proteins family.</text>
</comment>
<keyword evidence="4 6" id="KW-0975">Bacterial flagellum</keyword>
<evidence type="ECO:0000256" key="3">
    <source>
        <dbReference type="ARBA" id="ARBA00014376"/>
    </source>
</evidence>
<proteinExistence type="inferred from homology"/>
<evidence type="ECO:0000256" key="6">
    <source>
        <dbReference type="PIRNR" id="PIRNR002889"/>
    </source>
</evidence>
<sequence length="137" mass="14307">MNAMQSALNASLVRQQVYANNIANVNTPGYKREQVHFDSLLQSQLAASGFSGSGSAKLPLEANNPRDLGGNYFTPASLGAVAPVISTDTSTAVGPNGNNVNVDAEMSALAENQIGYGALVQDMNDQFTMLRTAILGS</sequence>
<dbReference type="PANTHER" id="PTHR30435:SF12">
    <property type="entry name" value="FLAGELLAR BASAL BODY ROD PROTEIN FLGB"/>
    <property type="match status" value="1"/>
</dbReference>
<evidence type="ECO:0000256" key="2">
    <source>
        <dbReference type="ARBA" id="ARBA00009677"/>
    </source>
</evidence>
<reference evidence="8 9" key="1">
    <citation type="submission" date="2016-11" db="EMBL/GenBank/DDBJ databases">
        <title>Comparative genomics of Acidibacillus ferroxidans species.</title>
        <authorList>
            <person name="Oliveira G."/>
            <person name="Nunes G."/>
            <person name="Oliveira R."/>
            <person name="Araujo F."/>
            <person name="Salim A."/>
            <person name="Scholte L."/>
            <person name="Morais D."/>
            <person name="Nancucheo I."/>
            <person name="Johnson D.B."/>
            <person name="Grail B."/>
            <person name="Bittencourt J."/>
            <person name="Valadares R."/>
        </authorList>
    </citation>
    <scope>NUCLEOTIDE SEQUENCE [LARGE SCALE GENOMIC DNA]</scope>
    <source>
        <strain evidence="8 9">Y002</strain>
    </source>
</reference>
<dbReference type="OrthoDB" id="9792068at2"/>
<dbReference type="InterPro" id="IPR019776">
    <property type="entry name" value="Flagellar_basal_body_rod_CS"/>
</dbReference>
<dbReference type="GO" id="GO:0071978">
    <property type="term" value="P:bacterial-type flagellum-dependent swarming motility"/>
    <property type="evidence" value="ECO:0007669"/>
    <property type="project" value="TreeGrafter"/>
</dbReference>
<dbReference type="GO" id="GO:0030694">
    <property type="term" value="C:bacterial-type flagellum basal body, rod"/>
    <property type="evidence" value="ECO:0007669"/>
    <property type="project" value="InterPro"/>
</dbReference>
<organism evidence="8 9">
    <name type="scientific">Sulfoacidibacillus thermotolerans</name>
    <name type="common">Acidibacillus sulfuroxidans</name>
    <dbReference type="NCBI Taxonomy" id="1765684"/>
    <lineage>
        <taxon>Bacteria</taxon>
        <taxon>Bacillati</taxon>
        <taxon>Bacillota</taxon>
        <taxon>Bacilli</taxon>
        <taxon>Bacillales</taxon>
        <taxon>Alicyclobacillaceae</taxon>
        <taxon>Sulfoacidibacillus</taxon>
    </lineage>
</organism>
<comment type="function">
    <text evidence="5 6">Structural component of flagellum, the bacterial motility apparatus. Part of the rod structure of flagellar basal body.</text>
</comment>
<evidence type="ECO:0000256" key="1">
    <source>
        <dbReference type="ARBA" id="ARBA00004117"/>
    </source>
</evidence>
<evidence type="ECO:0000256" key="5">
    <source>
        <dbReference type="ARBA" id="ARBA00024934"/>
    </source>
</evidence>
<dbReference type="AlphaFoldDB" id="A0A2U3DAF4"/>
<keyword evidence="8" id="KW-0282">Flagellum</keyword>
<dbReference type="Pfam" id="PF00460">
    <property type="entry name" value="Flg_bb_rod"/>
    <property type="match status" value="1"/>
</dbReference>
<accession>A0A2U3DAF4</accession>